<protein>
    <submittedName>
        <fullName evidence="2">Thiolase family protein</fullName>
    </submittedName>
</protein>
<dbReference type="EMBL" id="RJSE01000007">
    <property type="protein sequence ID" value="RNL62888.1"/>
    <property type="molecule type" value="Genomic_DNA"/>
</dbReference>
<dbReference type="PANTHER" id="PTHR42870">
    <property type="entry name" value="ACETYL-COA C-ACETYLTRANSFERASE"/>
    <property type="match status" value="1"/>
</dbReference>
<comment type="caution">
    <text evidence="2">The sequence shown here is derived from an EMBL/GenBank/DDBJ whole genome shotgun (WGS) entry which is preliminary data.</text>
</comment>
<dbReference type="CDD" id="cd00829">
    <property type="entry name" value="SCP-x_thiolase"/>
    <property type="match status" value="1"/>
</dbReference>
<dbReference type="Gene3D" id="3.40.47.10">
    <property type="match status" value="1"/>
</dbReference>
<dbReference type="InterPro" id="IPR016039">
    <property type="entry name" value="Thiolase-like"/>
</dbReference>
<dbReference type="Proteomes" id="UP000267128">
    <property type="component" value="Unassembled WGS sequence"/>
</dbReference>
<name>A0A3N0CHH9_9ACTN</name>
<dbReference type="AlphaFoldDB" id="A0A3N0CHH9"/>
<reference evidence="2 3" key="1">
    <citation type="submission" date="2018-11" db="EMBL/GenBank/DDBJ databases">
        <authorList>
            <person name="Li F."/>
        </authorList>
    </citation>
    <scope>NUCLEOTIDE SEQUENCE [LARGE SCALE GENOMIC DNA]</scope>
    <source>
        <strain evidence="2 3">Gsoil 097</strain>
    </source>
</reference>
<dbReference type="Pfam" id="PF22691">
    <property type="entry name" value="Thiolase_C_1"/>
    <property type="match status" value="1"/>
</dbReference>
<evidence type="ECO:0000313" key="3">
    <source>
        <dbReference type="Proteomes" id="UP000267128"/>
    </source>
</evidence>
<sequence>MTARPRQAVVAGVAEHAPERKFAGPEQFTVEQWADLARMALDDAGLESQDVDGLVCSTDVFEAVHMVPSLLAEYCGWDLACAEQVDLGGASAVGMVWRAAAMVESGVCQTVVCALPFRPRPAAPDGVVDLGNVLGRADDVWGAPAPEHDYPYGNRGPTASFALVNSRYDQLFTGGPEARAKLVSDQRRSAAITPGAVHFGKPIAPEDVLASRVIAPPIRLLEVVMPCTGGAAIVVTMRERARSDVRPVSVAGFGEAVSYKLPTYAQGDVTDMPLTGASRRAFEMARITPAEIGTAQLYDAYAIAVIMSLESAGFCPRGAGNDFVNERDLSFGGDFPCNTNGGQLGFGQAGNAGGMTHVIEAVRQIQGRAGDRQSDGVDSAFVSGSGGSMAAQGALILRGDA</sequence>
<dbReference type="InterPro" id="IPR055140">
    <property type="entry name" value="Thiolase_C_2"/>
</dbReference>
<dbReference type="RefSeq" id="WP_123228180.1">
    <property type="nucleotide sequence ID" value="NZ_RJSE01000007.1"/>
</dbReference>
<dbReference type="InterPro" id="IPR002155">
    <property type="entry name" value="Thiolase"/>
</dbReference>
<proteinExistence type="predicted"/>
<gene>
    <name evidence="2" type="ORF">EFK50_14240</name>
</gene>
<dbReference type="SUPFAM" id="SSF53901">
    <property type="entry name" value="Thiolase-like"/>
    <property type="match status" value="2"/>
</dbReference>
<organism evidence="2 3">
    <name type="scientific">Nocardioides marmoriginsengisoli</name>
    <dbReference type="NCBI Taxonomy" id="661483"/>
    <lineage>
        <taxon>Bacteria</taxon>
        <taxon>Bacillati</taxon>
        <taxon>Actinomycetota</taxon>
        <taxon>Actinomycetes</taxon>
        <taxon>Propionibacteriales</taxon>
        <taxon>Nocardioidaceae</taxon>
        <taxon>Nocardioides</taxon>
    </lineage>
</organism>
<evidence type="ECO:0000313" key="2">
    <source>
        <dbReference type="EMBL" id="RNL62888.1"/>
    </source>
</evidence>
<keyword evidence="3" id="KW-1185">Reference proteome</keyword>
<dbReference type="GO" id="GO:0016747">
    <property type="term" value="F:acyltransferase activity, transferring groups other than amino-acyl groups"/>
    <property type="evidence" value="ECO:0007669"/>
    <property type="project" value="InterPro"/>
</dbReference>
<accession>A0A3N0CHH9</accession>
<feature type="domain" description="Thiolase C-terminal" evidence="1">
    <location>
        <begin position="266"/>
        <end position="397"/>
    </location>
</feature>
<evidence type="ECO:0000259" key="1">
    <source>
        <dbReference type="Pfam" id="PF22691"/>
    </source>
</evidence>
<dbReference type="PANTHER" id="PTHR42870:SF1">
    <property type="entry name" value="NON-SPECIFIC LIPID-TRANSFER PROTEIN-LIKE 2"/>
    <property type="match status" value="1"/>
</dbReference>
<dbReference type="OrthoDB" id="9785768at2"/>
<dbReference type="PIRSF" id="PIRSF000429">
    <property type="entry name" value="Ac-CoA_Ac_transf"/>
    <property type="match status" value="1"/>
</dbReference>